<dbReference type="InterPro" id="IPR046346">
    <property type="entry name" value="Aminoacid_DH-like_N_sf"/>
</dbReference>
<dbReference type="InterPro" id="IPR012301">
    <property type="entry name" value="Malic_N_dom"/>
</dbReference>
<reference evidence="3 4" key="1">
    <citation type="submission" date="2012-08" db="EMBL/GenBank/DDBJ databases">
        <title>Whole genome shotgun sequence of Kineosphaera limosa NBRC 100340.</title>
        <authorList>
            <person name="Yoshida I."/>
            <person name="Isaki S."/>
            <person name="Hosoyama A."/>
            <person name="Tsuchikane K."/>
            <person name="Katsumata H."/>
            <person name="Ando Y."/>
            <person name="Ohji S."/>
            <person name="Hamada M."/>
            <person name="Tamura T."/>
            <person name="Yamazoe A."/>
            <person name="Yamazaki S."/>
            <person name="Fujita N."/>
        </authorList>
    </citation>
    <scope>NUCLEOTIDE SEQUENCE [LARGE SCALE GENOMIC DNA]</scope>
    <source>
        <strain evidence="3 4">NBRC 100340</strain>
    </source>
</reference>
<dbReference type="GO" id="GO:0004470">
    <property type="term" value="F:malic enzyme activity"/>
    <property type="evidence" value="ECO:0007669"/>
    <property type="project" value="InterPro"/>
</dbReference>
<evidence type="ECO:0000259" key="2">
    <source>
        <dbReference type="Pfam" id="PF00390"/>
    </source>
</evidence>
<feature type="compositionally biased region" description="Basic and acidic residues" evidence="1">
    <location>
        <begin position="125"/>
        <end position="134"/>
    </location>
</feature>
<keyword evidence="4" id="KW-1185">Reference proteome</keyword>
<comment type="caution">
    <text evidence="3">The sequence shown here is derived from an EMBL/GenBank/DDBJ whole genome shotgun (WGS) entry which is preliminary data.</text>
</comment>
<proteinExistence type="predicted"/>
<dbReference type="GO" id="GO:0006108">
    <property type="term" value="P:malate metabolic process"/>
    <property type="evidence" value="ECO:0007669"/>
    <property type="project" value="TreeGrafter"/>
</dbReference>
<dbReference type="eggNOG" id="COG0281">
    <property type="taxonomic scope" value="Bacteria"/>
</dbReference>
<name>K6WVT5_9MICO</name>
<dbReference type="EMBL" id="BAHD01000033">
    <property type="protein sequence ID" value="GAB96207.1"/>
    <property type="molecule type" value="Genomic_DNA"/>
</dbReference>
<dbReference type="RefSeq" id="WP_006592739.1">
    <property type="nucleotide sequence ID" value="NZ_BAHD01000033.1"/>
</dbReference>
<evidence type="ECO:0000313" key="3">
    <source>
        <dbReference type="EMBL" id="GAB96207.1"/>
    </source>
</evidence>
<sequence length="134" mass="15202">MSEKPSAITNPLTNRGTAFTREERARLGLTGRLPAAVETLDQQAARAHHQLQGFDRDIDKYVFLDQLHSRNEVLYYKVLTDHLTELLPIVYDPTVGEAIKEVVAGLPPVARRLPVDRPPRRHPRVLRDPAPRAR</sequence>
<dbReference type="GO" id="GO:0016616">
    <property type="term" value="F:oxidoreductase activity, acting on the CH-OH group of donors, NAD or NADP as acceptor"/>
    <property type="evidence" value="ECO:0007669"/>
    <property type="project" value="InterPro"/>
</dbReference>
<dbReference type="PANTHER" id="PTHR23406:SF34">
    <property type="entry name" value="NAD-DEPENDENT MALIC ENZYME, MITOCHONDRIAL"/>
    <property type="match status" value="1"/>
</dbReference>
<accession>K6WVT5</accession>
<protein>
    <submittedName>
        <fullName evidence="3">Putative malate dehydrogenase</fullName>
    </submittedName>
</protein>
<dbReference type="PANTHER" id="PTHR23406">
    <property type="entry name" value="MALIC ENZYME-RELATED"/>
    <property type="match status" value="1"/>
</dbReference>
<dbReference type="Proteomes" id="UP000008366">
    <property type="component" value="Unassembled WGS sequence"/>
</dbReference>
<dbReference type="Pfam" id="PF00390">
    <property type="entry name" value="malic"/>
    <property type="match status" value="1"/>
</dbReference>
<feature type="domain" description="Malic enzyme N-terminal" evidence="2">
    <location>
        <begin position="69"/>
        <end position="102"/>
    </location>
</feature>
<dbReference type="Gene3D" id="1.20.1370.30">
    <property type="match status" value="1"/>
</dbReference>
<evidence type="ECO:0000313" key="4">
    <source>
        <dbReference type="Proteomes" id="UP000008366"/>
    </source>
</evidence>
<organism evidence="3 4">
    <name type="scientific">Kineosphaera limosa NBRC 100340</name>
    <dbReference type="NCBI Taxonomy" id="1184609"/>
    <lineage>
        <taxon>Bacteria</taxon>
        <taxon>Bacillati</taxon>
        <taxon>Actinomycetota</taxon>
        <taxon>Actinomycetes</taxon>
        <taxon>Micrococcales</taxon>
        <taxon>Dermatophilaceae</taxon>
        <taxon>Kineosphaera</taxon>
    </lineage>
</organism>
<evidence type="ECO:0000256" key="1">
    <source>
        <dbReference type="SAM" id="MobiDB-lite"/>
    </source>
</evidence>
<dbReference type="SUPFAM" id="SSF53223">
    <property type="entry name" value="Aminoacid dehydrogenase-like, N-terminal domain"/>
    <property type="match status" value="1"/>
</dbReference>
<dbReference type="GO" id="GO:0005829">
    <property type="term" value="C:cytosol"/>
    <property type="evidence" value="ECO:0007669"/>
    <property type="project" value="TreeGrafter"/>
</dbReference>
<dbReference type="AlphaFoldDB" id="K6WVT5"/>
<dbReference type="STRING" id="1184609.KILIM_033_00270"/>
<gene>
    <name evidence="3" type="ORF">KILIM_033_00270</name>
</gene>
<feature type="region of interest" description="Disordered" evidence="1">
    <location>
        <begin position="111"/>
        <end position="134"/>
    </location>
</feature>